<evidence type="ECO:0000313" key="3">
    <source>
        <dbReference type="EMBL" id="MET3728126.1"/>
    </source>
</evidence>
<dbReference type="Proteomes" id="UP001549097">
    <property type="component" value="Unassembled WGS sequence"/>
</dbReference>
<name>A0ABV2LHQ1_9BACL</name>
<keyword evidence="1" id="KW-0732">Signal</keyword>
<organism evidence="3 4">
    <name type="scientific">Fictibacillus halophilus</name>
    <dbReference type="NCBI Taxonomy" id="1610490"/>
    <lineage>
        <taxon>Bacteria</taxon>
        <taxon>Bacillati</taxon>
        <taxon>Bacillota</taxon>
        <taxon>Bacilli</taxon>
        <taxon>Bacillales</taxon>
        <taxon>Fictibacillaceae</taxon>
        <taxon>Fictibacillus</taxon>
    </lineage>
</organism>
<keyword evidence="4" id="KW-1185">Reference proteome</keyword>
<feature type="signal peptide" evidence="1">
    <location>
        <begin position="1"/>
        <end position="18"/>
    </location>
</feature>
<gene>
    <name evidence="3" type="ORF">ABID52_001707</name>
</gene>
<dbReference type="RefSeq" id="WP_233096437.1">
    <property type="nucleotide sequence ID" value="NZ_JAEACF010000001.1"/>
</dbReference>
<comment type="caution">
    <text evidence="3">The sequence shown here is derived from an EMBL/GenBank/DDBJ whole genome shotgun (WGS) entry which is preliminary data.</text>
</comment>
<proteinExistence type="predicted"/>
<evidence type="ECO:0000259" key="2">
    <source>
        <dbReference type="Pfam" id="PF18652"/>
    </source>
</evidence>
<accession>A0ABV2LHQ1</accession>
<evidence type="ECO:0000256" key="1">
    <source>
        <dbReference type="SAM" id="SignalP"/>
    </source>
</evidence>
<dbReference type="Pfam" id="PF18652">
    <property type="entry name" value="Adhesin_P1_N"/>
    <property type="match status" value="1"/>
</dbReference>
<sequence>MRKFLLLILVLGVSLLGACSNNEQTNEEKTTSASKEEKKDGVSVDKGLLNVEVTLPASFFEGEDIDSTIAEAKKDGVKEVTKNKDGSLTYKMSKSKHKEMMKEVETSIKESVEEAKTSGDYASINDITYNKSFSEFTLLVDKAAYENSMDGFAAIGFGMTGMMYQMYNGVDSDDTKVTIFVKDKATEKTFDEIVYPDALEETSSN</sequence>
<dbReference type="InterPro" id="IPR041324">
    <property type="entry name" value="AgI/II_N"/>
</dbReference>
<protein>
    <submittedName>
        <fullName evidence="3">ABC-type Na+ efflux pump permease subunit</fullName>
    </submittedName>
</protein>
<dbReference type="EMBL" id="JBEPMP010000001">
    <property type="protein sequence ID" value="MET3728126.1"/>
    <property type="molecule type" value="Genomic_DNA"/>
</dbReference>
<evidence type="ECO:0000313" key="4">
    <source>
        <dbReference type="Proteomes" id="UP001549097"/>
    </source>
</evidence>
<feature type="domain" description="Antigen I/II N-terminal" evidence="2">
    <location>
        <begin position="50"/>
        <end position="150"/>
    </location>
</feature>
<feature type="chain" id="PRO_5047379332" evidence="1">
    <location>
        <begin position="19"/>
        <end position="205"/>
    </location>
</feature>
<reference evidence="3 4" key="1">
    <citation type="submission" date="2024-06" db="EMBL/GenBank/DDBJ databases">
        <title>Genomic Encyclopedia of Type Strains, Phase IV (KMG-IV): sequencing the most valuable type-strain genomes for metagenomic binning, comparative biology and taxonomic classification.</title>
        <authorList>
            <person name="Goeker M."/>
        </authorList>
    </citation>
    <scope>NUCLEOTIDE SEQUENCE [LARGE SCALE GENOMIC DNA]</scope>
    <source>
        <strain evidence="3 4">DSM 100124</strain>
    </source>
</reference>
<dbReference type="PROSITE" id="PS51257">
    <property type="entry name" value="PROKAR_LIPOPROTEIN"/>
    <property type="match status" value="1"/>
</dbReference>